<keyword evidence="3" id="KW-1185">Reference proteome</keyword>
<name>A0ABD2BTJ2_VESSQ</name>
<dbReference type="EMBL" id="JAUDFV010000056">
    <property type="protein sequence ID" value="KAL2736005.1"/>
    <property type="molecule type" value="Genomic_DNA"/>
</dbReference>
<feature type="region of interest" description="Disordered" evidence="1">
    <location>
        <begin position="66"/>
        <end position="92"/>
    </location>
</feature>
<reference evidence="2 3" key="1">
    <citation type="journal article" date="2024" name="Ann. Entomol. Soc. Am.">
        <title>Genomic analyses of the southern and eastern yellowjacket wasps (Hymenoptera: Vespidae) reveal evolutionary signatures of social life.</title>
        <authorList>
            <person name="Catto M.A."/>
            <person name="Caine P.B."/>
            <person name="Orr S.E."/>
            <person name="Hunt B.G."/>
            <person name="Goodisman M.A.D."/>
        </authorList>
    </citation>
    <scope>NUCLEOTIDE SEQUENCE [LARGE SCALE GENOMIC DNA]</scope>
    <source>
        <strain evidence="2">233</strain>
        <tissue evidence="2">Head and thorax</tissue>
    </source>
</reference>
<evidence type="ECO:0000313" key="2">
    <source>
        <dbReference type="EMBL" id="KAL2736005.1"/>
    </source>
</evidence>
<accession>A0ABD2BTJ2</accession>
<dbReference type="AlphaFoldDB" id="A0ABD2BTJ2"/>
<protein>
    <submittedName>
        <fullName evidence="2">Uncharacterized protein</fullName>
    </submittedName>
</protein>
<feature type="region of interest" description="Disordered" evidence="1">
    <location>
        <begin position="104"/>
        <end position="126"/>
    </location>
</feature>
<gene>
    <name evidence="2" type="ORF">V1478_002689</name>
</gene>
<organism evidence="2 3">
    <name type="scientific">Vespula squamosa</name>
    <name type="common">Southern yellow jacket</name>
    <name type="synonym">Wasp</name>
    <dbReference type="NCBI Taxonomy" id="30214"/>
    <lineage>
        <taxon>Eukaryota</taxon>
        <taxon>Metazoa</taxon>
        <taxon>Ecdysozoa</taxon>
        <taxon>Arthropoda</taxon>
        <taxon>Hexapoda</taxon>
        <taxon>Insecta</taxon>
        <taxon>Pterygota</taxon>
        <taxon>Neoptera</taxon>
        <taxon>Endopterygota</taxon>
        <taxon>Hymenoptera</taxon>
        <taxon>Apocrita</taxon>
        <taxon>Aculeata</taxon>
        <taxon>Vespoidea</taxon>
        <taxon>Vespidae</taxon>
        <taxon>Vespinae</taxon>
        <taxon>Vespula</taxon>
    </lineage>
</organism>
<evidence type="ECO:0000256" key="1">
    <source>
        <dbReference type="SAM" id="MobiDB-lite"/>
    </source>
</evidence>
<feature type="compositionally biased region" description="Low complexity" evidence="1">
    <location>
        <begin position="66"/>
        <end position="75"/>
    </location>
</feature>
<proteinExistence type="predicted"/>
<sequence length="126" mass="12888">MGFPFAPRPRQLRLCDRAKNSEQDDNVIKVFRTGYDDEMSIAVYAPCVTDDAAAAAAAAASAAAAGTIASSSDASPDADDGGDGSGEGSMVPLAKVESKVLGELAPNFENSRNEKATGKAARSSAF</sequence>
<evidence type="ECO:0000313" key="3">
    <source>
        <dbReference type="Proteomes" id="UP001607302"/>
    </source>
</evidence>
<comment type="caution">
    <text evidence="2">The sequence shown here is derived from an EMBL/GenBank/DDBJ whole genome shotgun (WGS) entry which is preliminary data.</text>
</comment>
<dbReference type="Proteomes" id="UP001607302">
    <property type="component" value="Unassembled WGS sequence"/>
</dbReference>